<dbReference type="PANTHER" id="PTHR47691">
    <property type="entry name" value="REGULATOR-RELATED"/>
    <property type="match status" value="1"/>
</dbReference>
<dbReference type="OrthoDB" id="3427187at2"/>
<dbReference type="InterPro" id="IPR001387">
    <property type="entry name" value="Cro/C1-type_HTH"/>
</dbReference>
<name>A0A5P2AJJ5_STRVZ</name>
<sequence>MGDARTDQGRGPMTTAIGTDQFGGLLRHHRRRSGMTQQQMADLATLSVRAIRDLESGRARRPRQETARLLADVLRLTGATRDAFHEAARRRLPSEGPGATGPEACVPPALLGTTVGREHEIHSLVELLTVDQQRLVSVVGLGGVGKTRVVREAAGLLRDGHGWQVLWVQASGLSPDLRELRRLEPDVTGAGGGHGHDVLLILDGLAHRAEGTLVHHLLTRAPGLRVVVTAPTPSCLAGEQVMPIAPLPVPGHALDHDAAALAEFPSVRLFLSHLRRLRPYAPRPAATAAVAELCRALDGVPGALETTAAWGLVHAPEELLHSLARDPERFSVPPAAWSPDSGRGASAVSRSLAVLEPPLRERLFTLGALPGSWTLDEAAALAGASLADTAATVYGLLIHGLVRTADEDGPDRFRVLHRVRPVLAGRSAPHPGPDTEGKGIPAEYASVSPVARAVACAVA</sequence>
<evidence type="ECO:0000313" key="3">
    <source>
        <dbReference type="Proteomes" id="UP000324106"/>
    </source>
</evidence>
<dbReference type="SUPFAM" id="SSF52540">
    <property type="entry name" value="P-loop containing nucleoside triphosphate hydrolases"/>
    <property type="match status" value="1"/>
</dbReference>
<dbReference type="Pfam" id="PF13560">
    <property type="entry name" value="HTH_31"/>
    <property type="match status" value="1"/>
</dbReference>
<dbReference type="GO" id="GO:0003677">
    <property type="term" value="F:DNA binding"/>
    <property type="evidence" value="ECO:0007669"/>
    <property type="project" value="InterPro"/>
</dbReference>
<dbReference type="SUPFAM" id="SSF47413">
    <property type="entry name" value="lambda repressor-like DNA-binding domains"/>
    <property type="match status" value="1"/>
</dbReference>
<dbReference type="PROSITE" id="PS50943">
    <property type="entry name" value="HTH_CROC1"/>
    <property type="match status" value="1"/>
</dbReference>
<dbReference type="SMART" id="SM00530">
    <property type="entry name" value="HTH_XRE"/>
    <property type="match status" value="1"/>
</dbReference>
<organism evidence="2 3">
    <name type="scientific">Streptomyces venezuelae</name>
    <dbReference type="NCBI Taxonomy" id="54571"/>
    <lineage>
        <taxon>Bacteria</taxon>
        <taxon>Bacillati</taxon>
        <taxon>Actinomycetota</taxon>
        <taxon>Actinomycetes</taxon>
        <taxon>Kitasatosporales</taxon>
        <taxon>Streptomycetaceae</taxon>
        <taxon>Streptomyces</taxon>
    </lineage>
</organism>
<evidence type="ECO:0000313" key="2">
    <source>
        <dbReference type="EMBL" id="QES18333.1"/>
    </source>
</evidence>
<gene>
    <name evidence="2" type="ORF">DEJ46_03845</name>
</gene>
<reference evidence="2 3" key="1">
    <citation type="submission" date="2018-05" db="EMBL/GenBank/DDBJ databases">
        <title>Streptomyces venezuelae.</title>
        <authorList>
            <person name="Kim W."/>
            <person name="Lee N."/>
            <person name="Cho B.-K."/>
        </authorList>
    </citation>
    <scope>NUCLEOTIDE SEQUENCE [LARGE SCALE GENOMIC DNA]</scope>
    <source>
        <strain evidence="2 3">ATCC 15068</strain>
    </source>
</reference>
<dbReference type="InterPro" id="IPR027417">
    <property type="entry name" value="P-loop_NTPase"/>
</dbReference>
<dbReference type="Proteomes" id="UP000324106">
    <property type="component" value="Chromosome"/>
</dbReference>
<dbReference type="AlphaFoldDB" id="A0A5P2AJJ5"/>
<dbReference type="CDD" id="cd00093">
    <property type="entry name" value="HTH_XRE"/>
    <property type="match status" value="1"/>
</dbReference>
<dbReference type="PANTHER" id="PTHR47691:SF3">
    <property type="entry name" value="HTH-TYPE TRANSCRIPTIONAL REGULATOR RV0890C-RELATED"/>
    <property type="match status" value="1"/>
</dbReference>
<feature type="domain" description="HTH cro/C1-type" evidence="1">
    <location>
        <begin position="26"/>
        <end position="81"/>
    </location>
</feature>
<dbReference type="InterPro" id="IPR010982">
    <property type="entry name" value="Lambda_DNA-bd_dom_sf"/>
</dbReference>
<evidence type="ECO:0000259" key="1">
    <source>
        <dbReference type="PROSITE" id="PS50943"/>
    </source>
</evidence>
<dbReference type="EMBL" id="CP029194">
    <property type="protein sequence ID" value="QES18333.1"/>
    <property type="molecule type" value="Genomic_DNA"/>
</dbReference>
<dbReference type="Gene3D" id="1.10.260.40">
    <property type="entry name" value="lambda repressor-like DNA-binding domains"/>
    <property type="match status" value="1"/>
</dbReference>
<proteinExistence type="predicted"/>
<accession>A0A5P2AJJ5</accession>
<dbReference type="Gene3D" id="3.40.50.300">
    <property type="entry name" value="P-loop containing nucleotide triphosphate hydrolases"/>
    <property type="match status" value="1"/>
</dbReference>
<protein>
    <submittedName>
        <fullName evidence="2">XRE family transcriptional regulator</fullName>
    </submittedName>
</protein>